<proteinExistence type="predicted"/>
<dbReference type="PANTHER" id="PTHR33387">
    <property type="entry name" value="RMLC-LIKE JELLY ROLL FOLD PROTEIN"/>
    <property type="match status" value="1"/>
</dbReference>
<dbReference type="AlphaFoldDB" id="A0A9P3F035"/>
<dbReference type="CDD" id="cd06121">
    <property type="entry name" value="cupin_YML079wp"/>
    <property type="match status" value="1"/>
</dbReference>
<sequence>MDIPIPSIKPIYHPSPTTSTPKSKSVQTTIQTLHLQPHPEGGYYAETDRPPLQIPNPHRKDQSDTNNNTDNTRSLSSTIYYYLTPDSPTCFFHLNRSRTIHSLHRGRARYVIIHADLATHDGPAPVTSFVVGPDLDKGERMQWVVEGGKYKACYLLPDYPSENGDGESEGLLITETVVPGFEFEDHEFLNPQTMESLLPEEQCRALSWMLKKDG</sequence>
<evidence type="ECO:0000313" key="4">
    <source>
        <dbReference type="Proteomes" id="UP000710440"/>
    </source>
</evidence>
<accession>A0A9P3F035</accession>
<dbReference type="Gene3D" id="2.60.120.10">
    <property type="entry name" value="Jelly Rolls"/>
    <property type="match status" value="1"/>
</dbReference>
<dbReference type="SUPFAM" id="SSF51182">
    <property type="entry name" value="RmlC-like cupins"/>
    <property type="match status" value="1"/>
</dbReference>
<feature type="region of interest" description="Disordered" evidence="1">
    <location>
        <begin position="1"/>
        <end position="72"/>
    </location>
</feature>
<dbReference type="GeneID" id="66931904"/>
<dbReference type="InterPro" id="IPR011051">
    <property type="entry name" value="RmlC_Cupin_sf"/>
</dbReference>
<evidence type="ECO:0000256" key="1">
    <source>
        <dbReference type="SAM" id="MobiDB-lite"/>
    </source>
</evidence>
<keyword evidence="4" id="KW-1185">Reference proteome</keyword>
<dbReference type="InterPro" id="IPR009327">
    <property type="entry name" value="Cupin_DUF985"/>
</dbReference>
<dbReference type="RefSeq" id="XP_043123095.1">
    <property type="nucleotide sequence ID" value="XM_043267160.1"/>
</dbReference>
<dbReference type="Pfam" id="PF06172">
    <property type="entry name" value="Cupin_5"/>
    <property type="match status" value="1"/>
</dbReference>
<protein>
    <recommendedName>
        <fullName evidence="2">DUF985 domain-containing protein</fullName>
    </recommendedName>
</protein>
<organism evidence="3 4">
    <name type="scientific">Aspergillus viridinutans</name>
    <dbReference type="NCBI Taxonomy" id="75553"/>
    <lineage>
        <taxon>Eukaryota</taxon>
        <taxon>Fungi</taxon>
        <taxon>Dikarya</taxon>
        <taxon>Ascomycota</taxon>
        <taxon>Pezizomycotina</taxon>
        <taxon>Eurotiomycetes</taxon>
        <taxon>Eurotiomycetidae</taxon>
        <taxon>Eurotiales</taxon>
        <taxon>Aspergillaceae</taxon>
        <taxon>Aspergillus</taxon>
        <taxon>Aspergillus subgen. Fumigati</taxon>
    </lineage>
</organism>
<dbReference type="PANTHER" id="PTHR33387:SF3">
    <property type="entry name" value="DUF985 DOMAIN-CONTAINING PROTEIN"/>
    <property type="match status" value="1"/>
</dbReference>
<feature type="domain" description="DUF985" evidence="2">
    <location>
        <begin position="27"/>
        <end position="189"/>
    </location>
</feature>
<gene>
    <name evidence="3" type="ORF">Aspvir_003922</name>
</gene>
<evidence type="ECO:0000259" key="2">
    <source>
        <dbReference type="Pfam" id="PF06172"/>
    </source>
</evidence>
<reference evidence="3 4" key="1">
    <citation type="submission" date="2021-02" db="EMBL/GenBank/DDBJ databases">
        <title>Pan-genome distribution and transcriptional activeness of fungal secondary metabolism genes in Aspergillus section Fumigati.</title>
        <authorList>
            <person name="Takahashi H."/>
            <person name="Umemura M."/>
            <person name="Ninomiya A."/>
            <person name="Kusuya Y."/>
            <person name="Urayama S."/>
            <person name="Shimizu M."/>
            <person name="Watanabe A."/>
            <person name="Kamei K."/>
            <person name="Yaguchi T."/>
            <person name="Hagiwara D."/>
        </authorList>
    </citation>
    <scope>NUCLEOTIDE SEQUENCE [LARGE SCALE GENOMIC DNA]</scope>
    <source>
        <strain evidence="3 4">IFM 47045</strain>
    </source>
</reference>
<name>A0A9P3F035_ASPVI</name>
<evidence type="ECO:0000313" key="3">
    <source>
        <dbReference type="EMBL" id="GIJ99908.1"/>
    </source>
</evidence>
<dbReference type="OrthoDB" id="6614653at2759"/>
<dbReference type="InterPro" id="IPR039935">
    <property type="entry name" value="YML079W-like"/>
</dbReference>
<dbReference type="EMBL" id="BOPL01000002">
    <property type="protein sequence ID" value="GIJ99908.1"/>
    <property type="molecule type" value="Genomic_DNA"/>
</dbReference>
<dbReference type="InterPro" id="IPR014710">
    <property type="entry name" value="RmlC-like_jellyroll"/>
</dbReference>
<feature type="compositionally biased region" description="Low complexity" evidence="1">
    <location>
        <begin position="14"/>
        <end position="25"/>
    </location>
</feature>
<comment type="caution">
    <text evidence="3">The sequence shown here is derived from an EMBL/GenBank/DDBJ whole genome shotgun (WGS) entry which is preliminary data.</text>
</comment>
<dbReference type="Proteomes" id="UP000710440">
    <property type="component" value="Unassembled WGS sequence"/>
</dbReference>